<accession>A0A7S9E1V1</accession>
<evidence type="ECO:0000313" key="2">
    <source>
        <dbReference type="Proteomes" id="UP000594592"/>
    </source>
</evidence>
<name>A0A7S9E1V1_KLEPN</name>
<gene>
    <name evidence="1" type="ORF">IUJ34_18730</name>
</gene>
<protein>
    <submittedName>
        <fullName evidence="1">Uncharacterized protein</fullName>
    </submittedName>
</protein>
<dbReference type="AlphaFoldDB" id="A0A7S9E1V1"/>
<sequence>MLCIIAILCPGICAMLADELSIIMAWCMPGMALMGSFAGDGDKRGHHDQQDRQQRQRAARRLGIVC</sequence>
<reference evidence="1 2" key="1">
    <citation type="submission" date="2020-11" db="EMBL/GenBank/DDBJ databases">
        <title>Whole Genome sequence of MDR strain of Klebsiella pneumoniae K219 isolated from sputum.</title>
        <authorList>
            <person name="Aditi B.P."/>
            <person name="Mahalakshmi K."/>
            <person name="Naveen Kumar V."/>
        </authorList>
    </citation>
    <scope>NUCLEOTIDE SEQUENCE [LARGE SCALE GENOMIC DNA]</scope>
    <source>
        <strain evidence="1 2">K219</strain>
    </source>
</reference>
<evidence type="ECO:0000313" key="1">
    <source>
        <dbReference type="EMBL" id="QPG07937.1"/>
    </source>
</evidence>
<organism evidence="1 2">
    <name type="scientific">Klebsiella pneumoniae subsp. pneumoniae</name>
    <dbReference type="NCBI Taxonomy" id="72407"/>
    <lineage>
        <taxon>Bacteria</taxon>
        <taxon>Pseudomonadati</taxon>
        <taxon>Pseudomonadota</taxon>
        <taxon>Gammaproteobacteria</taxon>
        <taxon>Enterobacterales</taxon>
        <taxon>Enterobacteriaceae</taxon>
        <taxon>Klebsiella/Raoultella group</taxon>
        <taxon>Klebsiella</taxon>
        <taxon>Klebsiella pneumoniae complex</taxon>
    </lineage>
</organism>
<dbReference type="Proteomes" id="UP000594592">
    <property type="component" value="Chromosome"/>
</dbReference>
<dbReference type="EMBL" id="CP064820">
    <property type="protein sequence ID" value="QPG07937.1"/>
    <property type="molecule type" value="Genomic_DNA"/>
</dbReference>
<proteinExistence type="predicted"/>